<dbReference type="VEuPathDB" id="FungiDB:CC1G_06055"/>
<dbReference type="AlphaFoldDB" id="A8N4H8"/>
<dbReference type="InParanoid" id="A8N4H8"/>
<comment type="caution">
    <text evidence="2">The sequence shown here is derived from an EMBL/GenBank/DDBJ whole genome shotgun (WGS) entry which is preliminary data.</text>
</comment>
<evidence type="ECO:0000259" key="1">
    <source>
        <dbReference type="Pfam" id="PF18717"/>
    </source>
</evidence>
<keyword evidence="3" id="KW-1185">Reference proteome</keyword>
<dbReference type="OMA" id="WARIPTD"/>
<proteinExistence type="predicted"/>
<dbReference type="InterPro" id="IPR040648">
    <property type="entry name" value="HMGXB3_CxC4"/>
</dbReference>
<protein>
    <recommendedName>
        <fullName evidence="1">HMG domain-containing protein</fullName>
    </recommendedName>
</protein>
<dbReference type="OrthoDB" id="5598737at2759"/>
<name>A8N4H8_COPC7</name>
<dbReference type="Proteomes" id="UP000001861">
    <property type="component" value="Unassembled WGS sequence"/>
</dbReference>
<dbReference type="eggNOG" id="ENOG502S87Y">
    <property type="taxonomic scope" value="Eukaryota"/>
</dbReference>
<evidence type="ECO:0000313" key="2">
    <source>
        <dbReference type="EMBL" id="EAU92068.2"/>
    </source>
</evidence>
<gene>
    <name evidence="2" type="ORF">CC1G_06055</name>
</gene>
<accession>A8N4H8</accession>
<dbReference type="EMBL" id="AACS02000003">
    <property type="protein sequence ID" value="EAU92068.2"/>
    <property type="molecule type" value="Genomic_DNA"/>
</dbReference>
<organism evidence="2 3">
    <name type="scientific">Coprinopsis cinerea (strain Okayama-7 / 130 / ATCC MYA-4618 / FGSC 9003)</name>
    <name type="common">Inky cap fungus</name>
    <name type="synonym">Hormographiella aspergillata</name>
    <dbReference type="NCBI Taxonomy" id="240176"/>
    <lineage>
        <taxon>Eukaryota</taxon>
        <taxon>Fungi</taxon>
        <taxon>Dikarya</taxon>
        <taxon>Basidiomycota</taxon>
        <taxon>Agaricomycotina</taxon>
        <taxon>Agaricomycetes</taxon>
        <taxon>Agaricomycetidae</taxon>
        <taxon>Agaricales</taxon>
        <taxon>Agaricineae</taxon>
        <taxon>Psathyrellaceae</taxon>
        <taxon>Coprinopsis</taxon>
    </lineage>
</organism>
<dbReference type="Pfam" id="PF18717">
    <property type="entry name" value="CxC4"/>
    <property type="match status" value="1"/>
</dbReference>
<sequence length="628" mass="69304">MVGEDIDVEPTQALDLQLDDHEVIEPDMDSATISSEIAADRIDTYVDAVTAHVAGFYHLEGKLFAVQGWDVEKGHSVDNWYHLEYKVLMGDVDPILVACTCPSGLDSTCIHAQFFVKYDVESLLEFGGNQNSEPSLAIMFLQNAVQNDNVASYFSVLSASSSALKGRAFVKHVGAPGSWIVGDGEGDGVMGSHNGRAAGSPVNELVGSRCGQVSHLPINVPTWASLPSDPLHYPTPPPFRSPPDHPFLLDSQSSCPCPEGRTFYDEGRPSELRQCKIYTLCGVLVHLIQLQPCPRCPPSRRRFIGPDLREKGLFNFNNTILVSHELLDEYTSAYTSSETPFSSWVLHLSRRYRATGDSFMGEDLFRTVWFSYVSLQGFSSDMKCSRCGDYPETVIWDGITLAFGRKHLTSTLKPPTKVSDSSLVRRNVRYNPRQQLILDAALRKQVRLAVDPPSLDALTELEEEGAITSSPSKGRSRELKAIGEHLNRVNTVKESLEEICPALGALFEESFGESTYAQRRKTPAAYKSFFIQIAAEESVLQLINNSSLNALRSFMANPTKETATQILGIPALYKLVQVHEDITSLVPIMSWLMERASTVLSMLKVEDPLPDVQDAVGDHGADGDWKQG</sequence>
<dbReference type="KEGG" id="cci:CC1G_06055"/>
<evidence type="ECO:0000313" key="3">
    <source>
        <dbReference type="Proteomes" id="UP000001861"/>
    </source>
</evidence>
<feature type="domain" description="HMG" evidence="1">
    <location>
        <begin position="241"/>
        <end position="372"/>
    </location>
</feature>
<reference evidence="2 3" key="1">
    <citation type="journal article" date="2010" name="Proc. Natl. Acad. Sci. U.S.A.">
        <title>Insights into evolution of multicellular fungi from the assembled chromosomes of the mushroom Coprinopsis cinerea (Coprinus cinereus).</title>
        <authorList>
            <person name="Stajich J.E."/>
            <person name="Wilke S.K."/>
            <person name="Ahren D."/>
            <person name="Au C.H."/>
            <person name="Birren B.W."/>
            <person name="Borodovsky M."/>
            <person name="Burns C."/>
            <person name="Canback B."/>
            <person name="Casselton L.A."/>
            <person name="Cheng C.K."/>
            <person name="Deng J."/>
            <person name="Dietrich F.S."/>
            <person name="Fargo D.C."/>
            <person name="Farman M.L."/>
            <person name="Gathman A.C."/>
            <person name="Goldberg J."/>
            <person name="Guigo R."/>
            <person name="Hoegger P.J."/>
            <person name="Hooker J.B."/>
            <person name="Huggins A."/>
            <person name="James T.Y."/>
            <person name="Kamada T."/>
            <person name="Kilaru S."/>
            <person name="Kodira C."/>
            <person name="Kues U."/>
            <person name="Kupfer D."/>
            <person name="Kwan H.S."/>
            <person name="Lomsadze A."/>
            <person name="Li W."/>
            <person name="Lilly W.W."/>
            <person name="Ma L.J."/>
            <person name="Mackey A.J."/>
            <person name="Manning G."/>
            <person name="Martin F."/>
            <person name="Muraguchi H."/>
            <person name="Natvig D.O."/>
            <person name="Palmerini H."/>
            <person name="Ramesh M.A."/>
            <person name="Rehmeyer C.J."/>
            <person name="Roe B.A."/>
            <person name="Shenoy N."/>
            <person name="Stanke M."/>
            <person name="Ter-Hovhannisyan V."/>
            <person name="Tunlid A."/>
            <person name="Velagapudi R."/>
            <person name="Vision T.J."/>
            <person name="Zeng Q."/>
            <person name="Zolan M.E."/>
            <person name="Pukkila P.J."/>
        </authorList>
    </citation>
    <scope>NUCLEOTIDE SEQUENCE [LARGE SCALE GENOMIC DNA]</scope>
    <source>
        <strain evidence="3">Okayama-7 / 130 / ATCC MYA-4618 / FGSC 9003</strain>
    </source>
</reference>
<dbReference type="RefSeq" id="XP_001829846.2">
    <property type="nucleotide sequence ID" value="XM_001829794.2"/>
</dbReference>
<dbReference type="HOGENOM" id="CLU_023040_1_0_1"/>
<dbReference type="GeneID" id="6006283"/>